<feature type="region of interest" description="Disordered" evidence="1">
    <location>
        <begin position="193"/>
        <end position="212"/>
    </location>
</feature>
<name>A0A8C5ZE52_MARMA</name>
<dbReference type="GO" id="GO:0008017">
    <property type="term" value="F:microtubule binding"/>
    <property type="evidence" value="ECO:0007669"/>
    <property type="project" value="InterPro"/>
</dbReference>
<dbReference type="PANTHER" id="PTHR13958:SF5">
    <property type="entry name" value="COILED-COIL DOMAIN-CONTAINING PROTEIN 187"/>
    <property type="match status" value="1"/>
</dbReference>
<evidence type="ECO:0000313" key="3">
    <source>
        <dbReference type="Proteomes" id="UP000694407"/>
    </source>
</evidence>
<feature type="compositionally biased region" description="Basic and acidic residues" evidence="1">
    <location>
        <begin position="416"/>
        <end position="425"/>
    </location>
</feature>
<feature type="region of interest" description="Disordered" evidence="1">
    <location>
        <begin position="454"/>
        <end position="536"/>
    </location>
</feature>
<evidence type="ECO:0000256" key="1">
    <source>
        <dbReference type="SAM" id="MobiDB-lite"/>
    </source>
</evidence>
<organism evidence="2 3">
    <name type="scientific">Marmota marmota marmota</name>
    <name type="common">Alpine marmot</name>
    <dbReference type="NCBI Taxonomy" id="9994"/>
    <lineage>
        <taxon>Eukaryota</taxon>
        <taxon>Metazoa</taxon>
        <taxon>Chordata</taxon>
        <taxon>Craniata</taxon>
        <taxon>Vertebrata</taxon>
        <taxon>Euteleostomi</taxon>
        <taxon>Mammalia</taxon>
        <taxon>Eutheria</taxon>
        <taxon>Euarchontoglires</taxon>
        <taxon>Glires</taxon>
        <taxon>Rodentia</taxon>
        <taxon>Sciuromorpha</taxon>
        <taxon>Sciuridae</taxon>
        <taxon>Xerinae</taxon>
        <taxon>Marmotini</taxon>
        <taxon>Marmota</taxon>
    </lineage>
</organism>
<dbReference type="Proteomes" id="UP000694407">
    <property type="component" value="Unplaced"/>
</dbReference>
<sequence length="881" mass="96060">MPTPVLGRLPTYLRRALQPFPKDSQQQGLWSVRTLGRTESRKTQPREDSLGLPAAEDDLIADLGWSGPSQQLGFHGTIPHVVWSDDMEEPSPSMEACSLPLWAVSQEDRDGDSSVSSGRISGSSGGHESCAPPRGPWRERPPQMLGPRRHPRKSNPRLEQLRDKIRAQTQWQASCASLGTSAPSSASRLYKAASLAPRSKTRKATSSLPAPTRCPGFSDLHAAEPRMEDIVLSGLGHELSRVTQHEASGEWCGYHGLGDSKRATAPRGSPIHAWLPRAASAGSDQRLSEITPSLTSHDQPETVQTAMAILKDLRQQIQAGLELACNPRDRPKLRRAKAEPQSPAGRQQRDPPGSRDVQGSFSKSSWAMTEGKCSSLERPSSSCIQQPWHTLAKWESYPQRAWVAQGRDPPFQRSRKNPDKLDTFSRRPWSTSGGQTCHQRAWAACEDLEPAVSRPWSSLERPHSVPQRPWSSSFMQRTAPPSKLRAAVPHSLGTKQAWSRPSQGHPQNLLGKEQDSSSSGSCPRLRAPLCQPHSSESLRDFMRQKAQARRQQALERKAVAMRTLELRNHRLQEVYRKQREAVLGKAVPVVSQTNPGIVTFVPSCGLEAPGNLASPVLQWNKVTSGKVLGAQEAPGSFCLCLNRAWDHTETLETGTGYKQARLQALETMANVLKQRIDILTTKLRGAEASDTALDWPPVGPSSAPAALTLTATACPSALMPNRETGTPQDWAGLQAKPLIPSSCFLNDDPELWSPSWGTQSVSPRARHRSQPQGPWEPTFSQVRGCLPGPSPLCCPQQPDLAHAHACLPPSSRRVPARDPTCSSLCLEDVPVARGPGLVMPWSTWSCGKGEPADGSWDSWPGGQGWPPGTPSTSCGVGDPLP</sequence>
<feature type="compositionally biased region" description="Polar residues" evidence="1">
    <location>
        <begin position="357"/>
        <end position="366"/>
    </location>
</feature>
<dbReference type="GO" id="GO:0034453">
    <property type="term" value="P:microtubule anchoring"/>
    <property type="evidence" value="ECO:0007669"/>
    <property type="project" value="InterPro"/>
</dbReference>
<protein>
    <recommendedName>
        <fullName evidence="4">Coiled-coil domain-containing protein 187</fullName>
    </recommendedName>
</protein>
<evidence type="ECO:0008006" key="4">
    <source>
        <dbReference type="Google" id="ProtNLM"/>
    </source>
</evidence>
<feature type="region of interest" description="Disordered" evidence="1">
    <location>
        <begin position="106"/>
        <end position="156"/>
    </location>
</feature>
<accession>A0A8C5ZE52</accession>
<dbReference type="GeneTree" id="ENSGT00530000065015"/>
<dbReference type="GO" id="GO:0005813">
    <property type="term" value="C:centrosome"/>
    <property type="evidence" value="ECO:0007669"/>
    <property type="project" value="InterPro"/>
</dbReference>
<reference evidence="2" key="2">
    <citation type="submission" date="2025-09" db="UniProtKB">
        <authorList>
            <consortium name="Ensembl"/>
        </authorList>
    </citation>
    <scope>IDENTIFICATION</scope>
</reference>
<feature type="region of interest" description="Disordered" evidence="1">
    <location>
        <begin position="324"/>
        <end position="366"/>
    </location>
</feature>
<feature type="region of interest" description="Disordered" evidence="1">
    <location>
        <begin position="756"/>
        <end position="775"/>
    </location>
</feature>
<feature type="compositionally biased region" description="Low complexity" evidence="1">
    <location>
        <begin position="113"/>
        <end position="129"/>
    </location>
</feature>
<dbReference type="AlphaFoldDB" id="A0A8C5ZE52"/>
<feature type="region of interest" description="Disordered" evidence="1">
    <location>
        <begin position="405"/>
        <end position="435"/>
    </location>
</feature>
<feature type="compositionally biased region" description="Polar residues" evidence="1">
    <location>
        <begin position="493"/>
        <end position="506"/>
    </location>
</feature>
<feature type="region of interest" description="Disordered" evidence="1">
    <location>
        <begin position="849"/>
        <end position="881"/>
    </location>
</feature>
<reference evidence="2" key="1">
    <citation type="submission" date="2025-08" db="UniProtKB">
        <authorList>
            <consortium name="Ensembl"/>
        </authorList>
    </citation>
    <scope>IDENTIFICATION</scope>
</reference>
<dbReference type="PANTHER" id="PTHR13958">
    <property type="entry name" value="CENTROSOME-ASSOCIATED PROTEIN 350"/>
    <property type="match status" value="1"/>
</dbReference>
<keyword evidence="3" id="KW-1185">Reference proteome</keyword>
<evidence type="ECO:0000313" key="2">
    <source>
        <dbReference type="Ensembl" id="ENSMMMP00000012293.1"/>
    </source>
</evidence>
<dbReference type="InterPro" id="IPR028750">
    <property type="entry name" value="CEP350/CC187"/>
</dbReference>
<proteinExistence type="predicted"/>
<dbReference type="Ensembl" id="ENSMMMT00000014053.1">
    <property type="protein sequence ID" value="ENSMMMP00000012293.1"/>
    <property type="gene ID" value="ENSMMMG00000010974.1"/>
</dbReference>